<evidence type="ECO:0000259" key="3">
    <source>
        <dbReference type="Pfam" id="PF13435"/>
    </source>
</evidence>
<dbReference type="InterPro" id="IPR036280">
    <property type="entry name" value="Multihaem_cyt_sf"/>
</dbReference>
<dbReference type="InterPro" id="IPR023155">
    <property type="entry name" value="Cyt_c-552/4"/>
</dbReference>
<reference evidence="4 5" key="1">
    <citation type="journal article" date="2016" name="Genome Announc.">
        <title>First Complete Genome Sequence of a Subdivision 6 Acidobacterium Strain.</title>
        <authorList>
            <person name="Huang S."/>
            <person name="Vieira S."/>
            <person name="Bunk B."/>
            <person name="Riedel T."/>
            <person name="Sproer C."/>
            <person name="Overmann J."/>
        </authorList>
    </citation>
    <scope>NUCLEOTIDE SEQUENCE [LARGE SCALE GENOMIC DNA]</scope>
    <source>
        <strain evidence="5">DSM 100886 HEG_-6_39</strain>
    </source>
</reference>
<evidence type="ECO:0000313" key="5">
    <source>
        <dbReference type="Proteomes" id="UP000076079"/>
    </source>
</evidence>
<evidence type="ECO:0000259" key="2">
    <source>
        <dbReference type="Pfam" id="PF09699"/>
    </source>
</evidence>
<dbReference type="KEGG" id="abac:LuPra_03236"/>
<dbReference type="InterPro" id="IPR051829">
    <property type="entry name" value="Multiheme_Cytochr_ET"/>
</dbReference>
<feature type="domain" description="Doubled CXXCH motif" evidence="2">
    <location>
        <begin position="353"/>
        <end position="377"/>
    </location>
</feature>
<evidence type="ECO:0000256" key="1">
    <source>
        <dbReference type="ARBA" id="ARBA00022729"/>
    </source>
</evidence>
<keyword evidence="1" id="KW-0732">Signal</keyword>
<reference evidence="5" key="2">
    <citation type="submission" date="2016-04" db="EMBL/GenBank/DDBJ databases">
        <title>First Complete Genome Sequence of a Subdivision 6 Acidobacterium.</title>
        <authorList>
            <person name="Huang S."/>
            <person name="Vieira S."/>
            <person name="Bunk B."/>
            <person name="Riedel T."/>
            <person name="Sproeer C."/>
            <person name="Overmann J."/>
        </authorList>
    </citation>
    <scope>NUCLEOTIDE SEQUENCE [LARGE SCALE GENOMIC DNA]</scope>
    <source>
        <strain evidence="5">DSM 100886 HEG_-6_39</strain>
    </source>
</reference>
<dbReference type="PROSITE" id="PS51257">
    <property type="entry name" value="PROKAR_LIPOPROTEIN"/>
    <property type="match status" value="1"/>
</dbReference>
<dbReference type="PATRIC" id="fig|1813736.3.peg.3440"/>
<feature type="domain" description="Cytochrome c-552/4" evidence="3">
    <location>
        <begin position="186"/>
        <end position="227"/>
    </location>
</feature>
<keyword evidence="4" id="KW-0449">Lipoprotein</keyword>
<dbReference type="RefSeq" id="WP_110171697.1">
    <property type="nucleotide sequence ID" value="NZ_CP015136.1"/>
</dbReference>
<accession>A0A143PQC1</accession>
<dbReference type="Pfam" id="PF09699">
    <property type="entry name" value="Paired_CXXCH_1"/>
    <property type="match status" value="1"/>
</dbReference>
<dbReference type="Pfam" id="PF13432">
    <property type="entry name" value="TPR_16"/>
    <property type="match status" value="2"/>
</dbReference>
<sequence>MPQKICAMTVALALTGLVGAIGCRREEAPSTPASVPGAVAPAVMANATYVGRAQCARCHQPEEKLWQGSHHDLAMQEATPATVLGNFADATFSYAGTTTRFSRRDGRYVVRTDGPDGQLRDYDVAYVFGVYPLQQYLIGFPDGRYQALGIAWDSRTKAEGGQRWYHLYPDEAVTHSDVLHWTKFSQNWNAQCAVCHSTNLRKGFDRATNTYKTTWSEMDVSCETCHGPASAHVAWANTRANGAAVTSPSAADIGLTVSLRERRDVQWTMQMANGIAKRSPALGTRRAEVEICAPCHARRSERFDAHVPGQPFLMSYRPAFLSEGLYRADGQMQDEVYNYGSFLQSKMQAAGVTCSDCHDPHSLKQKADGNAVCSQCHLPTTFDGPTHHGHKAGTAGASCVACHMPTEAYMGVDRRHDHSFRVPRPDFSERFGTPNACTACHANKPAAWASAALDTWRTPAWRQRPHFAETFAKSRQGRADAVGGLTTIASDARQPGIVRASALELLQDAGPAQLEFSLDALAGDPDPLVRLAVAQGLQRLEPAARARIGGRLLEDPLRSIRIDAASALAGEPAAWLPAGQREALVRNLGDVRVSEAFNGDRPESFVNLALLEERRGNVAAAAAEYEAATKYAPWFLPAYVNLAELQRQGGNEVVAEQTLRRALAEVPGDAGVLYALGLSVYRQQRAAEAVTLLAQAARAAPEVPRYPFAYALALESQGRLPEALQVIDAALLRHPDNRDLLDAGLGAAQKSGDVDRARAYVRRLLVVAPGDPALVQLARGLGVR</sequence>
<dbReference type="Pfam" id="PF13435">
    <property type="entry name" value="Cytochrome_C554"/>
    <property type="match status" value="1"/>
</dbReference>
<dbReference type="SUPFAM" id="SSF48452">
    <property type="entry name" value="TPR-like"/>
    <property type="match status" value="1"/>
</dbReference>
<dbReference type="PANTHER" id="PTHR35038">
    <property type="entry name" value="DISSIMILATORY SULFITE REDUCTASE SIRA"/>
    <property type="match status" value="1"/>
</dbReference>
<gene>
    <name evidence="4" type="ORF">LuPra_03236</name>
</gene>
<dbReference type="PANTHER" id="PTHR35038:SF8">
    <property type="entry name" value="C-TYPE POLYHEME CYTOCHROME OMCC"/>
    <property type="match status" value="1"/>
</dbReference>
<dbReference type="OrthoDB" id="9814800at2"/>
<evidence type="ECO:0000313" key="4">
    <source>
        <dbReference type="EMBL" id="AMY10009.1"/>
    </source>
</evidence>
<dbReference type="InterPro" id="IPR011990">
    <property type="entry name" value="TPR-like_helical_dom_sf"/>
</dbReference>
<keyword evidence="5" id="KW-1185">Reference proteome</keyword>
<dbReference type="Gene3D" id="1.25.40.10">
    <property type="entry name" value="Tetratricopeptide repeat domain"/>
    <property type="match status" value="1"/>
</dbReference>
<protein>
    <submittedName>
        <fullName evidence="4">Putative PEP-CTERM system TPR-repeat lipoprotein</fullName>
    </submittedName>
</protein>
<dbReference type="Proteomes" id="UP000076079">
    <property type="component" value="Chromosome"/>
</dbReference>
<dbReference type="Gene3D" id="1.10.1130.10">
    <property type="entry name" value="Flavocytochrome C3, Chain A"/>
    <property type="match status" value="2"/>
</dbReference>
<dbReference type="SUPFAM" id="SSF48695">
    <property type="entry name" value="Multiheme cytochromes"/>
    <property type="match status" value="1"/>
</dbReference>
<proteinExistence type="predicted"/>
<dbReference type="STRING" id="1855912.LuPra_03236"/>
<dbReference type="EMBL" id="CP015136">
    <property type="protein sequence ID" value="AMY10009.1"/>
    <property type="molecule type" value="Genomic_DNA"/>
</dbReference>
<dbReference type="InterPro" id="IPR010177">
    <property type="entry name" value="Paired_CXXCH_1"/>
</dbReference>
<dbReference type="AlphaFoldDB" id="A0A143PQC1"/>
<name>A0A143PQC1_LUTPR</name>
<organism evidence="4 5">
    <name type="scientific">Luteitalea pratensis</name>
    <dbReference type="NCBI Taxonomy" id="1855912"/>
    <lineage>
        <taxon>Bacteria</taxon>
        <taxon>Pseudomonadati</taxon>
        <taxon>Acidobacteriota</taxon>
        <taxon>Vicinamibacteria</taxon>
        <taxon>Vicinamibacterales</taxon>
        <taxon>Vicinamibacteraceae</taxon>
        <taxon>Luteitalea</taxon>
    </lineage>
</organism>
<dbReference type="GO" id="GO:0016491">
    <property type="term" value="F:oxidoreductase activity"/>
    <property type="evidence" value="ECO:0007669"/>
    <property type="project" value="TreeGrafter"/>
</dbReference>